<feature type="domain" description="Rrp7 RRM-like N-terminal" evidence="4">
    <location>
        <begin position="15"/>
        <end position="75"/>
    </location>
</feature>
<proteinExistence type="inferred from homology"/>
<dbReference type="PANTHER" id="PTHR13191:SF0">
    <property type="entry name" value="RIBOSOMAL RNA-PROCESSING PROTEIN 7 HOMOLOG A-RELATED"/>
    <property type="match status" value="1"/>
</dbReference>
<dbReference type="InterPro" id="IPR034890">
    <property type="entry name" value="Rrp7A_RRM"/>
</dbReference>
<dbReference type="GO" id="GO:0003676">
    <property type="term" value="F:nucleic acid binding"/>
    <property type="evidence" value="ECO:0007669"/>
    <property type="project" value="InterPro"/>
</dbReference>
<evidence type="ECO:0000259" key="3">
    <source>
        <dbReference type="Pfam" id="PF12923"/>
    </source>
</evidence>
<comment type="similarity">
    <text evidence="1">Belongs to the RRP7 family.</text>
</comment>
<accession>A0A9W7WLJ9</accession>
<evidence type="ECO:0000256" key="1">
    <source>
        <dbReference type="ARBA" id="ARBA00006110"/>
    </source>
</evidence>
<protein>
    <submittedName>
        <fullName evidence="5">Ribosomal RNA-processing protein 7-like protein A</fullName>
    </submittedName>
</protein>
<dbReference type="Gene3D" id="6.10.250.1770">
    <property type="match status" value="1"/>
</dbReference>
<dbReference type="CDD" id="cd12294">
    <property type="entry name" value="RRM_Rrp7A"/>
    <property type="match status" value="1"/>
</dbReference>
<sequence length="277" mass="32218">MAASGSEHATVIPGGFTVLSLKFREEDAAAHQLCVKEHRIRSEKNINRPQDRTLFILNIPPYCTQSVVTDMFQQFGPIESVELCEKPGESKSSSRNLSKHFRPPEKYCFRVGYVVFKKASSVTAVKCHPQSSPLIVSTKERPVKTGIHKWIEQYSQSVIPGQTLQTAVDDFMNEFDRQKKEEEVEEKEQEEEEEEEEGWVKVKKGIRGIKVRPHSQTANEKTLQKEKAKSERKELVNFYSWQHRNTQKEHLAELRKKFEEDKQKIALLRVQRKFKPY</sequence>
<feature type="domain" description="Ribosomal RNA-processing protein 7 C-terminal" evidence="3">
    <location>
        <begin position="159"/>
        <end position="277"/>
    </location>
</feature>
<dbReference type="GO" id="GO:0000028">
    <property type="term" value="P:ribosomal small subunit assembly"/>
    <property type="evidence" value="ECO:0007669"/>
    <property type="project" value="TreeGrafter"/>
</dbReference>
<evidence type="ECO:0000259" key="4">
    <source>
        <dbReference type="Pfam" id="PF17799"/>
    </source>
</evidence>
<evidence type="ECO:0000313" key="5">
    <source>
        <dbReference type="EMBL" id="KAI7804076.1"/>
    </source>
</evidence>
<gene>
    <name evidence="5" type="ORF">IRJ41_023773</name>
</gene>
<dbReference type="GO" id="GO:0006364">
    <property type="term" value="P:rRNA processing"/>
    <property type="evidence" value="ECO:0007669"/>
    <property type="project" value="TreeGrafter"/>
</dbReference>
<dbReference type="GO" id="GO:0032545">
    <property type="term" value="C:CURI complex"/>
    <property type="evidence" value="ECO:0007669"/>
    <property type="project" value="TreeGrafter"/>
</dbReference>
<dbReference type="Pfam" id="PF12923">
    <property type="entry name" value="RRP7"/>
    <property type="match status" value="1"/>
</dbReference>
<dbReference type="InterPro" id="IPR035979">
    <property type="entry name" value="RBD_domain_sf"/>
</dbReference>
<evidence type="ECO:0000256" key="2">
    <source>
        <dbReference type="SAM" id="Coils"/>
    </source>
</evidence>
<dbReference type="Pfam" id="PF17799">
    <property type="entry name" value="RRM_Rrp7"/>
    <property type="match status" value="1"/>
</dbReference>
<dbReference type="EMBL" id="JAFHDT010000011">
    <property type="protein sequence ID" value="KAI7804076.1"/>
    <property type="molecule type" value="Genomic_DNA"/>
</dbReference>
<feature type="coiled-coil region" evidence="2">
    <location>
        <begin position="168"/>
        <end position="197"/>
    </location>
</feature>
<keyword evidence="2" id="KW-0175">Coiled coil</keyword>
<dbReference type="AlphaFoldDB" id="A0A9W7WLJ9"/>
<evidence type="ECO:0000313" key="6">
    <source>
        <dbReference type="Proteomes" id="UP001059041"/>
    </source>
</evidence>
<name>A0A9W7WLJ9_TRIRA</name>
<dbReference type="InterPro" id="IPR012677">
    <property type="entry name" value="Nucleotide-bd_a/b_plait_sf"/>
</dbReference>
<comment type="caution">
    <text evidence="5">The sequence shown here is derived from an EMBL/GenBank/DDBJ whole genome shotgun (WGS) entry which is preliminary data.</text>
</comment>
<reference evidence="5" key="1">
    <citation type="submission" date="2021-02" db="EMBL/GenBank/DDBJ databases">
        <title>Comparative genomics reveals that relaxation of natural selection precedes convergent phenotypic evolution of cavefish.</title>
        <authorList>
            <person name="Peng Z."/>
        </authorList>
    </citation>
    <scope>NUCLEOTIDE SEQUENCE</scope>
    <source>
        <tissue evidence="5">Muscle</tissue>
    </source>
</reference>
<dbReference type="InterPro" id="IPR024326">
    <property type="entry name" value="RRP7_C"/>
</dbReference>
<feature type="coiled-coil region" evidence="2">
    <location>
        <begin position="244"/>
        <end position="271"/>
    </location>
</feature>
<dbReference type="SUPFAM" id="SSF54928">
    <property type="entry name" value="RNA-binding domain, RBD"/>
    <property type="match status" value="1"/>
</dbReference>
<dbReference type="InterPro" id="IPR040447">
    <property type="entry name" value="RRM_Rrp7"/>
</dbReference>
<dbReference type="InterPro" id="IPR040446">
    <property type="entry name" value="RRP7"/>
</dbReference>
<dbReference type="Proteomes" id="UP001059041">
    <property type="component" value="Linkage Group LG11"/>
</dbReference>
<organism evidence="5 6">
    <name type="scientific">Triplophysa rosa</name>
    <name type="common">Cave loach</name>
    <dbReference type="NCBI Taxonomy" id="992332"/>
    <lineage>
        <taxon>Eukaryota</taxon>
        <taxon>Metazoa</taxon>
        <taxon>Chordata</taxon>
        <taxon>Craniata</taxon>
        <taxon>Vertebrata</taxon>
        <taxon>Euteleostomi</taxon>
        <taxon>Actinopterygii</taxon>
        <taxon>Neopterygii</taxon>
        <taxon>Teleostei</taxon>
        <taxon>Ostariophysi</taxon>
        <taxon>Cypriniformes</taxon>
        <taxon>Nemacheilidae</taxon>
        <taxon>Triplophysa</taxon>
    </lineage>
</organism>
<dbReference type="CDD" id="cd12951">
    <property type="entry name" value="RRP7_Rrp7A"/>
    <property type="match status" value="1"/>
</dbReference>
<dbReference type="GO" id="GO:0034456">
    <property type="term" value="C:UTP-C complex"/>
    <property type="evidence" value="ECO:0007669"/>
    <property type="project" value="TreeGrafter"/>
</dbReference>
<dbReference type="PANTHER" id="PTHR13191">
    <property type="entry name" value="RIBOSOMAL RNA PROCESSING PROTEIN 7-RELATED"/>
    <property type="match status" value="1"/>
</dbReference>
<keyword evidence="6" id="KW-1185">Reference proteome</keyword>
<dbReference type="Gene3D" id="3.30.70.330">
    <property type="match status" value="1"/>
</dbReference>